<dbReference type="Proteomes" id="UP000243640">
    <property type="component" value="Unassembled WGS sequence"/>
</dbReference>
<dbReference type="EMBL" id="NQJF01000004">
    <property type="protein sequence ID" value="OYD25247.1"/>
    <property type="molecule type" value="Genomic_DNA"/>
</dbReference>
<proteinExistence type="predicted"/>
<evidence type="ECO:0000313" key="1">
    <source>
        <dbReference type="EMBL" id="OYD25247.1"/>
    </source>
</evidence>
<evidence type="ECO:0000313" key="2">
    <source>
        <dbReference type="Proteomes" id="UP000243640"/>
    </source>
</evidence>
<accession>A0A235CMJ6</accession>
<name>A0A235CMJ6_9GAMM</name>
<protein>
    <submittedName>
        <fullName evidence="1">Uncharacterized protein</fullName>
    </submittedName>
</protein>
<dbReference type="RefSeq" id="WP_094277615.1">
    <property type="nucleotide sequence ID" value="NZ_NQJF01000004.1"/>
</dbReference>
<organism evidence="1 2">
    <name type="scientific">Oceanimonas baumannii</name>
    <dbReference type="NCBI Taxonomy" id="129578"/>
    <lineage>
        <taxon>Bacteria</taxon>
        <taxon>Pseudomonadati</taxon>
        <taxon>Pseudomonadota</taxon>
        <taxon>Gammaproteobacteria</taxon>
        <taxon>Aeromonadales</taxon>
        <taxon>Aeromonadaceae</taxon>
        <taxon>Oceanimonas</taxon>
    </lineage>
</organism>
<gene>
    <name evidence="1" type="ORF">B6S09_06100</name>
</gene>
<dbReference type="AlphaFoldDB" id="A0A235CMJ6"/>
<comment type="caution">
    <text evidence="1">The sequence shown here is derived from an EMBL/GenBank/DDBJ whole genome shotgun (WGS) entry which is preliminary data.</text>
</comment>
<reference evidence="1 2" key="1">
    <citation type="submission" date="2017-08" db="EMBL/GenBank/DDBJ databases">
        <title>Draft Genome Sequence of the Marine Bacterium Oceanimonas baumannii ATCC 700832.</title>
        <authorList>
            <person name="Mcclelland W.D."/>
            <person name="Brennan M.A."/>
            <person name="Trachtenberg A.M."/>
            <person name="Maclea K.S."/>
        </authorList>
    </citation>
    <scope>NUCLEOTIDE SEQUENCE [LARGE SCALE GENOMIC DNA]</scope>
    <source>
        <strain evidence="1 2">ATCC 700832</strain>
    </source>
</reference>
<sequence>MDKVVDFMIETGEKPDRARLSIEAVKKQSKNKLSKIKGLINAAKKSRSVFKHRRGLEQKH</sequence>